<feature type="transmembrane region" description="Helical" evidence="11">
    <location>
        <begin position="287"/>
        <end position="310"/>
    </location>
</feature>
<evidence type="ECO:0000256" key="9">
    <source>
        <dbReference type="ARBA" id="ARBA00023065"/>
    </source>
</evidence>
<dbReference type="Gene3D" id="1.20.58.340">
    <property type="entry name" value="Magnesium transport protein CorA, transmembrane region"/>
    <property type="match status" value="2"/>
</dbReference>
<evidence type="ECO:0000256" key="7">
    <source>
        <dbReference type="ARBA" id="ARBA00022833"/>
    </source>
</evidence>
<dbReference type="PANTHER" id="PTHR46494:SF3">
    <property type="entry name" value="ZINC TRANSPORT PROTEIN ZNTB"/>
    <property type="match status" value="1"/>
</dbReference>
<reference evidence="12 13" key="1">
    <citation type="submission" date="2016-11" db="EMBL/GenBank/DDBJ databases">
        <title>Complete genome sequence of Sulfitobacter sp. AM1-D1, a toxic bacteria associated with marine dinoflagellate Alexandrium minutum in East China Sea.</title>
        <authorList>
            <person name="Yang Q."/>
            <person name="Zhang X."/>
            <person name="Tian X."/>
        </authorList>
    </citation>
    <scope>NUCLEOTIDE SEQUENCE [LARGE SCALE GENOMIC DNA]</scope>
    <source>
        <strain evidence="12 13">AM1-D1</strain>
    </source>
</reference>
<dbReference type="PANTHER" id="PTHR46494">
    <property type="entry name" value="CORA FAMILY METAL ION TRANSPORTER (EUROFUNG)"/>
    <property type="match status" value="1"/>
</dbReference>
<accession>A0A1J0WDC7</accession>
<evidence type="ECO:0000256" key="4">
    <source>
        <dbReference type="ARBA" id="ARBA00022475"/>
    </source>
</evidence>
<dbReference type="RefSeq" id="WP_071969542.1">
    <property type="nucleotide sequence ID" value="NZ_CP018076.1"/>
</dbReference>
<proteinExistence type="inferred from homology"/>
<dbReference type="SUPFAM" id="SSF144083">
    <property type="entry name" value="Magnesium transport protein CorA, transmembrane region"/>
    <property type="match status" value="1"/>
</dbReference>
<evidence type="ECO:0000256" key="5">
    <source>
        <dbReference type="ARBA" id="ARBA00022519"/>
    </source>
</evidence>
<keyword evidence="5" id="KW-0997">Cell inner membrane</keyword>
<dbReference type="InterPro" id="IPR045861">
    <property type="entry name" value="CorA_cytoplasmic_dom"/>
</dbReference>
<dbReference type="Pfam" id="PF01544">
    <property type="entry name" value="CorA"/>
    <property type="match status" value="1"/>
</dbReference>
<keyword evidence="9" id="KW-0406">Ion transport</keyword>
<keyword evidence="13" id="KW-1185">Reference proteome</keyword>
<dbReference type="GO" id="GO:0050897">
    <property type="term" value="F:cobalt ion binding"/>
    <property type="evidence" value="ECO:0007669"/>
    <property type="project" value="TreeGrafter"/>
</dbReference>
<sequence>MPICVFDVAGDGTTSVPNDTNLTGDGVYRWWHFDLADPMLVPWAEQHLHPIAGGALVQPKTRPRCDRFEGGLILNLRGINLNVGEDADEMISVRIYADEDVLVTVRRNKVFAIDAIRRLAEAGSAPPSTAEFLEHLITGLTDRVDQHVATIDERTDHYEIALEDKDTPMPRDLPDNRRAVIRLRRYLEPQRAALSKLSTLDLPMIPEAVALSLRELANRAAIDVEELDELQGRLISVQEEHDANIAQRQARHGYVLSLAAAIFLPLGFLTGLFGVNVAGMPGVDSPNAFAVLCLSMLGLSALMVILLKLVRWL</sequence>
<dbReference type="STRING" id="1917485.BOO69_01140"/>
<dbReference type="OrthoDB" id="9803484at2"/>
<name>A0A1J0WDC7_9RHOB</name>
<dbReference type="InterPro" id="IPR045863">
    <property type="entry name" value="CorA_TM1_TM2"/>
</dbReference>
<dbReference type="CDD" id="cd12833">
    <property type="entry name" value="ZntB-like_1"/>
    <property type="match status" value="1"/>
</dbReference>
<evidence type="ECO:0000256" key="11">
    <source>
        <dbReference type="SAM" id="Phobius"/>
    </source>
</evidence>
<keyword evidence="10 11" id="KW-0472">Membrane</keyword>
<keyword evidence="6 11" id="KW-0812">Transmembrane</keyword>
<evidence type="ECO:0000256" key="10">
    <source>
        <dbReference type="ARBA" id="ARBA00023136"/>
    </source>
</evidence>
<dbReference type="GO" id="GO:0000287">
    <property type="term" value="F:magnesium ion binding"/>
    <property type="evidence" value="ECO:0007669"/>
    <property type="project" value="TreeGrafter"/>
</dbReference>
<protein>
    <submittedName>
        <fullName evidence="12">Zinc transporter ZntB</fullName>
    </submittedName>
</protein>
<dbReference type="GO" id="GO:0015087">
    <property type="term" value="F:cobalt ion transmembrane transporter activity"/>
    <property type="evidence" value="ECO:0007669"/>
    <property type="project" value="TreeGrafter"/>
</dbReference>
<evidence type="ECO:0000313" key="13">
    <source>
        <dbReference type="Proteomes" id="UP000181897"/>
    </source>
</evidence>
<dbReference type="GO" id="GO:0005886">
    <property type="term" value="C:plasma membrane"/>
    <property type="evidence" value="ECO:0007669"/>
    <property type="project" value="UniProtKB-SubCell"/>
</dbReference>
<keyword evidence="4" id="KW-1003">Cell membrane</keyword>
<evidence type="ECO:0000313" key="12">
    <source>
        <dbReference type="EMBL" id="APE42166.1"/>
    </source>
</evidence>
<evidence type="ECO:0000256" key="1">
    <source>
        <dbReference type="ARBA" id="ARBA00004651"/>
    </source>
</evidence>
<dbReference type="GO" id="GO:0015095">
    <property type="term" value="F:magnesium ion transmembrane transporter activity"/>
    <property type="evidence" value="ECO:0007669"/>
    <property type="project" value="TreeGrafter"/>
</dbReference>
<dbReference type="Proteomes" id="UP000181897">
    <property type="component" value="Chromosome"/>
</dbReference>
<evidence type="ECO:0000256" key="3">
    <source>
        <dbReference type="ARBA" id="ARBA00022448"/>
    </source>
</evidence>
<keyword evidence="7" id="KW-0862">Zinc</keyword>
<gene>
    <name evidence="12" type="ORF">BOO69_01140</name>
</gene>
<dbReference type="Gene3D" id="3.30.460.20">
    <property type="entry name" value="CorA soluble domain-like"/>
    <property type="match status" value="1"/>
</dbReference>
<dbReference type="KEGG" id="suam:BOO69_01140"/>
<dbReference type="AlphaFoldDB" id="A0A1J0WDC7"/>
<dbReference type="InterPro" id="IPR002523">
    <property type="entry name" value="MgTranspt_CorA/ZnTranspt_ZntB"/>
</dbReference>
<keyword evidence="8 11" id="KW-1133">Transmembrane helix</keyword>
<keyword evidence="3" id="KW-0813">Transport</keyword>
<evidence type="ECO:0000256" key="6">
    <source>
        <dbReference type="ARBA" id="ARBA00022692"/>
    </source>
</evidence>
<evidence type="ECO:0000256" key="2">
    <source>
        <dbReference type="ARBA" id="ARBA00009765"/>
    </source>
</evidence>
<feature type="transmembrane region" description="Helical" evidence="11">
    <location>
        <begin position="254"/>
        <end position="275"/>
    </location>
</feature>
<evidence type="ECO:0000256" key="8">
    <source>
        <dbReference type="ARBA" id="ARBA00022989"/>
    </source>
</evidence>
<comment type="similarity">
    <text evidence="2">Belongs to the CorA metal ion transporter (MIT) (TC 1.A.35) family.</text>
</comment>
<dbReference type="SUPFAM" id="SSF143865">
    <property type="entry name" value="CorA soluble domain-like"/>
    <property type="match status" value="1"/>
</dbReference>
<organism evidence="12 13">
    <name type="scientific">Sulfitobacter alexandrii</name>
    <dbReference type="NCBI Taxonomy" id="1917485"/>
    <lineage>
        <taxon>Bacteria</taxon>
        <taxon>Pseudomonadati</taxon>
        <taxon>Pseudomonadota</taxon>
        <taxon>Alphaproteobacteria</taxon>
        <taxon>Rhodobacterales</taxon>
        <taxon>Roseobacteraceae</taxon>
        <taxon>Sulfitobacter</taxon>
    </lineage>
</organism>
<comment type="subcellular location">
    <subcellularLocation>
        <location evidence="1">Cell membrane</location>
        <topology evidence="1">Multi-pass membrane protein</topology>
    </subcellularLocation>
</comment>
<dbReference type="EMBL" id="CP018076">
    <property type="protein sequence ID" value="APE42166.1"/>
    <property type="molecule type" value="Genomic_DNA"/>
</dbReference>